<dbReference type="Gene3D" id="3.90.550.10">
    <property type="entry name" value="Spore Coat Polysaccharide Biosynthesis Protein SpsA, Chain A"/>
    <property type="match status" value="1"/>
</dbReference>
<gene>
    <name evidence="2" type="ORF">Q428_12000</name>
</gene>
<dbReference type="GO" id="GO:0016740">
    <property type="term" value="F:transferase activity"/>
    <property type="evidence" value="ECO:0007669"/>
    <property type="project" value="UniProtKB-KW"/>
</dbReference>
<comment type="caution">
    <text evidence="2">The sequence shown here is derived from an EMBL/GenBank/DDBJ whole genome shotgun (WGS) entry which is preliminary data.</text>
</comment>
<dbReference type="OrthoDB" id="9815923at2"/>
<accession>A0A017RSQ0</accession>
<keyword evidence="3" id="KW-1185">Reference proteome</keyword>
<sequence length="288" mass="34194">MIDLTAIILTKNESKNIVDCLNSIKGFAKRVVVVDSGSTDNTVELAKNLGANVYTHPFENYARQFNWALDNTNIDTKWVLRLDADERFTPELCKELELKMKLHDNDDVNGFTMEAWLYFMGKCLKHGGPKKRKLMVFKYGVGRIEDRKMDEHTILSEGRSLPLKERFLHYDFKDLNYFIAKYNWYATREMQDYFDFINGNSNENVFADKKIENIRKKKFGIYYKAPAFFRAKLLFILNYYFKLGFLDGKEGYIYHFLHTYWYRYLVDAKIYEQMLTNKPFEETGDLKI</sequence>
<dbReference type="Pfam" id="PF00535">
    <property type="entry name" value="Glycos_transf_2"/>
    <property type="match status" value="1"/>
</dbReference>
<dbReference type="AlphaFoldDB" id="A0A017RSQ0"/>
<evidence type="ECO:0000259" key="1">
    <source>
        <dbReference type="Pfam" id="PF00535"/>
    </source>
</evidence>
<dbReference type="PANTHER" id="PTHR43630">
    <property type="entry name" value="POLY-BETA-1,6-N-ACETYL-D-GLUCOSAMINE SYNTHASE"/>
    <property type="match status" value="1"/>
</dbReference>
<dbReference type="InterPro" id="IPR001173">
    <property type="entry name" value="Glyco_trans_2-like"/>
</dbReference>
<feature type="domain" description="Glycosyltransferase 2-like" evidence="1">
    <location>
        <begin position="6"/>
        <end position="110"/>
    </location>
</feature>
<protein>
    <submittedName>
        <fullName evidence="2">Glycosyltransferase</fullName>
    </submittedName>
</protein>
<reference evidence="2 3" key="1">
    <citation type="journal article" date="2014" name="Genome Announc.">
        <title>Draft Genome Sequence of Fervidicella metallireducens Strain AeBT, an Iron-Reducing Thermoanaerobe from the Great Artesian Basin.</title>
        <authorList>
            <person name="Patel B.K."/>
        </authorList>
    </citation>
    <scope>NUCLEOTIDE SEQUENCE [LARGE SCALE GENOMIC DNA]</scope>
    <source>
        <strain evidence="2 3">AeB</strain>
    </source>
</reference>
<proteinExistence type="predicted"/>
<organism evidence="2 3">
    <name type="scientific">Fervidicella metallireducens AeB</name>
    <dbReference type="NCBI Taxonomy" id="1403537"/>
    <lineage>
        <taxon>Bacteria</taxon>
        <taxon>Bacillati</taxon>
        <taxon>Bacillota</taxon>
        <taxon>Clostridia</taxon>
        <taxon>Eubacteriales</taxon>
        <taxon>Clostridiaceae</taxon>
        <taxon>Fervidicella</taxon>
    </lineage>
</organism>
<dbReference type="Proteomes" id="UP000019681">
    <property type="component" value="Unassembled WGS sequence"/>
</dbReference>
<evidence type="ECO:0000313" key="3">
    <source>
        <dbReference type="Proteomes" id="UP000019681"/>
    </source>
</evidence>
<evidence type="ECO:0000313" key="2">
    <source>
        <dbReference type="EMBL" id="EYE87677.1"/>
    </source>
</evidence>
<dbReference type="PANTHER" id="PTHR43630:SF2">
    <property type="entry name" value="GLYCOSYLTRANSFERASE"/>
    <property type="match status" value="1"/>
</dbReference>
<keyword evidence="2" id="KW-0808">Transferase</keyword>
<dbReference type="SUPFAM" id="SSF53448">
    <property type="entry name" value="Nucleotide-diphospho-sugar transferases"/>
    <property type="match status" value="1"/>
</dbReference>
<name>A0A017RSQ0_9CLOT</name>
<dbReference type="CDD" id="cd02511">
    <property type="entry name" value="Beta4Glucosyltransferase"/>
    <property type="match status" value="1"/>
</dbReference>
<dbReference type="InterPro" id="IPR029044">
    <property type="entry name" value="Nucleotide-diphossugar_trans"/>
</dbReference>
<dbReference type="EMBL" id="AZQP01000042">
    <property type="protein sequence ID" value="EYE87677.1"/>
    <property type="molecule type" value="Genomic_DNA"/>
</dbReference>
<dbReference type="STRING" id="1403537.Q428_12000"/>
<dbReference type="RefSeq" id="WP_035381065.1">
    <property type="nucleotide sequence ID" value="NZ_AZQP01000042.1"/>
</dbReference>